<evidence type="ECO:0000259" key="3">
    <source>
        <dbReference type="Pfam" id="PF06722"/>
    </source>
</evidence>
<dbReference type="GO" id="GO:0017000">
    <property type="term" value="P:antibiotic biosynthetic process"/>
    <property type="evidence" value="ECO:0007669"/>
    <property type="project" value="UniProtKB-ARBA"/>
</dbReference>
<keyword evidence="2 4" id="KW-0808">Transferase</keyword>
<dbReference type="Gene3D" id="3.40.50.2000">
    <property type="entry name" value="Glycogen Phosphorylase B"/>
    <property type="match status" value="2"/>
</dbReference>
<organism evidence="4 5">
    <name type="scientific">Saccharothrix ecbatanensis</name>
    <dbReference type="NCBI Taxonomy" id="1105145"/>
    <lineage>
        <taxon>Bacteria</taxon>
        <taxon>Bacillati</taxon>
        <taxon>Actinomycetota</taxon>
        <taxon>Actinomycetes</taxon>
        <taxon>Pseudonocardiales</taxon>
        <taxon>Pseudonocardiaceae</taxon>
        <taxon>Saccharothrix</taxon>
    </lineage>
</organism>
<dbReference type="InterPro" id="IPR006326">
    <property type="entry name" value="UDPGT_MGT-like"/>
</dbReference>
<evidence type="ECO:0000313" key="5">
    <source>
        <dbReference type="Proteomes" id="UP000552097"/>
    </source>
</evidence>
<sequence length="414" mass="45797">MERRHILVVNLAGAGHVLPSLGVIAELVDRGHRVTYVTNEKFAPTVESVGARALLYKSVFDDAHLPDLAAAADAETQVHLVHLAENEAILRPVERELADDPPDLLLYDVFPFIAARLLATRWDVPAVRMWPIFASTPVYSIFEELWRSHGFRHPAEVGPFRDRLTPLLAEFGVALSIRDFWSEIEELNVVFIPRSFQIAAESCDERYVFVGPGSAQQDPVDGWRPRDPDRPVLLVSLGTTFNEHPEFFQEFARAFDGTSWQVVLAVGEFLDPDVLGALPDNVEAHRWIPFPEVLRHASACVTQGTTGAVMEALSWGVPLLVVPDYATEAEPSADRVVELGLGHRLTLDQVVADTLADTVRRLVDDPEVRRRVDRMRQDIHEAGGAARAAEAIEGLLAARADTGRADTGRATSLH</sequence>
<dbReference type="GO" id="GO:0016758">
    <property type="term" value="F:hexosyltransferase activity"/>
    <property type="evidence" value="ECO:0007669"/>
    <property type="project" value="InterPro"/>
</dbReference>
<protein>
    <submittedName>
        <fullName evidence="4">dTDP-L-oleandrosyltransferase</fullName>
        <ecNumber evidence="4">2.4.1.-</ecNumber>
    </submittedName>
</protein>
<dbReference type="AlphaFoldDB" id="A0A7W9M075"/>
<keyword evidence="5" id="KW-1185">Reference proteome</keyword>
<dbReference type="NCBIfam" id="TIGR01426">
    <property type="entry name" value="MGT"/>
    <property type="match status" value="1"/>
</dbReference>
<evidence type="ECO:0000313" key="4">
    <source>
        <dbReference type="EMBL" id="MBB5802452.1"/>
    </source>
</evidence>
<accession>A0A7W9M075</accession>
<dbReference type="InterPro" id="IPR010610">
    <property type="entry name" value="EryCIII-like_C"/>
</dbReference>
<dbReference type="PANTHER" id="PTHR48050:SF13">
    <property type="entry name" value="STEROL 3-BETA-GLUCOSYLTRANSFERASE UGT80A2"/>
    <property type="match status" value="1"/>
</dbReference>
<feature type="domain" description="Erythromycin biosynthesis protein CIII-like C-terminal" evidence="3">
    <location>
        <begin position="262"/>
        <end position="379"/>
    </location>
</feature>
<comment type="caution">
    <text evidence="4">The sequence shown here is derived from an EMBL/GenBank/DDBJ whole genome shotgun (WGS) entry which is preliminary data.</text>
</comment>
<dbReference type="InterPro" id="IPR002213">
    <property type="entry name" value="UDP_glucos_trans"/>
</dbReference>
<dbReference type="Proteomes" id="UP000552097">
    <property type="component" value="Unassembled WGS sequence"/>
</dbReference>
<dbReference type="RefSeq" id="WP_184919157.1">
    <property type="nucleotide sequence ID" value="NZ_JACHMO010000001.1"/>
</dbReference>
<dbReference type="FunFam" id="3.40.50.2000:FF:000072">
    <property type="entry name" value="Glycosyl transferase"/>
    <property type="match status" value="1"/>
</dbReference>
<proteinExistence type="inferred from homology"/>
<dbReference type="EC" id="2.4.1.-" evidence="4"/>
<gene>
    <name evidence="4" type="ORF">F4560_002220</name>
</gene>
<dbReference type="InterPro" id="IPR050426">
    <property type="entry name" value="Glycosyltransferase_28"/>
</dbReference>
<name>A0A7W9M075_9PSEU</name>
<evidence type="ECO:0000256" key="2">
    <source>
        <dbReference type="ARBA" id="ARBA00022679"/>
    </source>
</evidence>
<dbReference type="PANTHER" id="PTHR48050">
    <property type="entry name" value="STEROL 3-BETA-GLUCOSYLTRANSFERASE"/>
    <property type="match status" value="1"/>
</dbReference>
<dbReference type="CDD" id="cd03784">
    <property type="entry name" value="GT1_Gtf-like"/>
    <property type="match status" value="1"/>
</dbReference>
<reference evidence="4 5" key="1">
    <citation type="submission" date="2020-08" db="EMBL/GenBank/DDBJ databases">
        <title>Sequencing the genomes of 1000 actinobacteria strains.</title>
        <authorList>
            <person name="Klenk H.-P."/>
        </authorList>
    </citation>
    <scope>NUCLEOTIDE SEQUENCE [LARGE SCALE GENOMIC DNA]</scope>
    <source>
        <strain evidence="4 5">DSM 45486</strain>
    </source>
</reference>
<dbReference type="EMBL" id="JACHMO010000001">
    <property type="protein sequence ID" value="MBB5802452.1"/>
    <property type="molecule type" value="Genomic_DNA"/>
</dbReference>
<dbReference type="Pfam" id="PF06722">
    <property type="entry name" value="EryCIII-like_C"/>
    <property type="match status" value="1"/>
</dbReference>
<evidence type="ECO:0000256" key="1">
    <source>
        <dbReference type="ARBA" id="ARBA00009995"/>
    </source>
</evidence>
<comment type="similarity">
    <text evidence="1">Belongs to the UDP-glycosyltransferase family.</text>
</comment>
<dbReference type="GO" id="GO:0008194">
    <property type="term" value="F:UDP-glycosyltransferase activity"/>
    <property type="evidence" value="ECO:0007669"/>
    <property type="project" value="InterPro"/>
</dbReference>
<keyword evidence="4" id="KW-0328">Glycosyltransferase</keyword>
<dbReference type="SUPFAM" id="SSF53756">
    <property type="entry name" value="UDP-Glycosyltransferase/glycogen phosphorylase"/>
    <property type="match status" value="1"/>
</dbReference>